<dbReference type="InterPro" id="IPR051383">
    <property type="entry name" value="COX19"/>
</dbReference>
<dbReference type="VEuPathDB" id="FungiDB:H257_01468"/>
<accession>A0A6A5AJ10</accession>
<dbReference type="PANTHER" id="PTHR21107:SF2">
    <property type="entry name" value="CYTOCHROME C OXIDASE ASSEMBLY PROTEIN COX19"/>
    <property type="match status" value="1"/>
</dbReference>
<dbReference type="GO" id="GO:0005758">
    <property type="term" value="C:mitochondrial intermembrane space"/>
    <property type="evidence" value="ECO:0007669"/>
    <property type="project" value="TreeGrafter"/>
</dbReference>
<evidence type="ECO:0000313" key="5">
    <source>
        <dbReference type="EMBL" id="KAF0750698.1"/>
    </source>
</evidence>
<comment type="subcellular location">
    <subcellularLocation>
        <location evidence="1">Cytoplasm</location>
    </subcellularLocation>
</comment>
<protein>
    <recommendedName>
        <fullName evidence="7">CHCH domain-containing protein</fullName>
    </recommendedName>
</protein>
<comment type="similarity">
    <text evidence="4">Belongs to the COX19 family.</text>
</comment>
<evidence type="ECO:0000256" key="3">
    <source>
        <dbReference type="ARBA" id="ARBA00023157"/>
    </source>
</evidence>
<dbReference type="PANTHER" id="PTHR21107">
    <property type="entry name" value="CYTOCHROME C OXIDASE ASSEMBLY PROTEIN COX19"/>
    <property type="match status" value="1"/>
</dbReference>
<organism evidence="5 6">
    <name type="scientific">Aphanomyces astaci</name>
    <name type="common">Crayfish plague agent</name>
    <dbReference type="NCBI Taxonomy" id="112090"/>
    <lineage>
        <taxon>Eukaryota</taxon>
        <taxon>Sar</taxon>
        <taxon>Stramenopiles</taxon>
        <taxon>Oomycota</taxon>
        <taxon>Saprolegniomycetes</taxon>
        <taxon>Saprolegniales</taxon>
        <taxon>Verrucalvaceae</taxon>
        <taxon>Aphanomyces</taxon>
    </lineage>
</organism>
<dbReference type="EMBL" id="VJMI01012220">
    <property type="protein sequence ID" value="KAF0750698.1"/>
    <property type="molecule type" value="Genomic_DNA"/>
</dbReference>
<proteinExistence type="inferred from homology"/>
<evidence type="ECO:0000256" key="4">
    <source>
        <dbReference type="ARBA" id="ARBA00038223"/>
    </source>
</evidence>
<comment type="caution">
    <text evidence="5">The sequence shown here is derived from an EMBL/GenBank/DDBJ whole genome shotgun (WGS) entry which is preliminary data.</text>
</comment>
<evidence type="ECO:0000256" key="2">
    <source>
        <dbReference type="ARBA" id="ARBA00022490"/>
    </source>
</evidence>
<sequence length="128" mass="14026">MNAFGGGASQAKPPEKGSFPLDHYGECKDQMKTFLACLKGAKNSHIDCKHLSQEYLQCRMDKGLMQQENLDLLGFNPESYAKARAKAAPVEGLKESTWPDASTRPFFTHTMLVEDGFISGLRAKAGGK</sequence>
<dbReference type="GO" id="GO:0033617">
    <property type="term" value="P:mitochondrial respiratory chain complex IV assembly"/>
    <property type="evidence" value="ECO:0007669"/>
    <property type="project" value="TreeGrafter"/>
</dbReference>
<keyword evidence="3" id="KW-1015">Disulfide bond</keyword>
<gene>
    <name evidence="5" type="ORF">AaE_006617</name>
</gene>
<keyword evidence="2" id="KW-0963">Cytoplasm</keyword>
<name>A0A6A5AJ10_APHAT</name>
<evidence type="ECO:0008006" key="7">
    <source>
        <dbReference type="Google" id="ProtNLM"/>
    </source>
</evidence>
<dbReference type="AlphaFoldDB" id="A0A6A5AJ10"/>
<evidence type="ECO:0000313" key="6">
    <source>
        <dbReference type="Proteomes" id="UP000469452"/>
    </source>
</evidence>
<reference evidence="5 6" key="1">
    <citation type="submission" date="2019-06" db="EMBL/GenBank/DDBJ databases">
        <title>Genomics analysis of Aphanomyces spp. identifies a new class of oomycete effector associated with host adaptation.</title>
        <authorList>
            <person name="Gaulin E."/>
        </authorList>
    </citation>
    <scope>NUCLEOTIDE SEQUENCE [LARGE SCALE GENOMIC DNA]</scope>
    <source>
        <strain evidence="5 6">E</strain>
    </source>
</reference>
<dbReference type="PROSITE" id="PS51808">
    <property type="entry name" value="CHCH"/>
    <property type="match status" value="1"/>
</dbReference>
<evidence type="ECO:0000256" key="1">
    <source>
        <dbReference type="ARBA" id="ARBA00004496"/>
    </source>
</evidence>
<dbReference type="Proteomes" id="UP000469452">
    <property type="component" value="Unassembled WGS sequence"/>
</dbReference>